<evidence type="ECO:0008006" key="3">
    <source>
        <dbReference type="Google" id="ProtNLM"/>
    </source>
</evidence>
<dbReference type="AlphaFoldDB" id="A0AAV7J332"/>
<comment type="caution">
    <text evidence="1">The sequence shown here is derived from an EMBL/GenBank/DDBJ whole genome shotgun (WGS) entry which is preliminary data.</text>
</comment>
<dbReference type="Proteomes" id="UP000826195">
    <property type="component" value="Unassembled WGS sequence"/>
</dbReference>
<evidence type="ECO:0000313" key="2">
    <source>
        <dbReference type="Proteomes" id="UP000826195"/>
    </source>
</evidence>
<organism evidence="1 2">
    <name type="scientific">Cotesia glomerata</name>
    <name type="common">Lepidopteran parasitic wasp</name>
    <name type="synonym">Apanteles glomeratus</name>
    <dbReference type="NCBI Taxonomy" id="32391"/>
    <lineage>
        <taxon>Eukaryota</taxon>
        <taxon>Metazoa</taxon>
        <taxon>Ecdysozoa</taxon>
        <taxon>Arthropoda</taxon>
        <taxon>Hexapoda</taxon>
        <taxon>Insecta</taxon>
        <taxon>Pterygota</taxon>
        <taxon>Neoptera</taxon>
        <taxon>Endopterygota</taxon>
        <taxon>Hymenoptera</taxon>
        <taxon>Apocrita</taxon>
        <taxon>Ichneumonoidea</taxon>
        <taxon>Braconidae</taxon>
        <taxon>Microgastrinae</taxon>
        <taxon>Cotesia</taxon>
    </lineage>
</organism>
<gene>
    <name evidence="1" type="ORF">KQX54_010451</name>
</gene>
<sequence>MWNVRGHDHMCRCIKCIAVISRLVVSRRIWRMEWLPSCCATNGVASDRGGNQYGPQRKHGAAVVPTSNRRIANGEFSYTIRFVCVLSAWLLSINSRLPLSTFSIRYISRQPTTTNETGTAWSLVTLHAMF</sequence>
<dbReference type="EMBL" id="JAHXZJ010000002">
    <property type="protein sequence ID" value="KAH0564231.1"/>
    <property type="molecule type" value="Genomic_DNA"/>
</dbReference>
<accession>A0AAV7J332</accession>
<name>A0AAV7J332_COTGL</name>
<keyword evidence="2" id="KW-1185">Reference proteome</keyword>
<proteinExistence type="predicted"/>
<protein>
    <recommendedName>
        <fullName evidence="3">Secreted protein</fullName>
    </recommendedName>
</protein>
<evidence type="ECO:0000313" key="1">
    <source>
        <dbReference type="EMBL" id="KAH0564231.1"/>
    </source>
</evidence>
<reference evidence="1 2" key="1">
    <citation type="journal article" date="2021" name="J. Hered.">
        <title>A chromosome-level genome assembly of the parasitoid wasp, Cotesia glomerata (Hymenoptera: Braconidae).</title>
        <authorList>
            <person name="Pinto B.J."/>
            <person name="Weis J.J."/>
            <person name="Gamble T."/>
            <person name="Ode P.J."/>
            <person name="Paul R."/>
            <person name="Zaspel J.M."/>
        </authorList>
    </citation>
    <scope>NUCLEOTIDE SEQUENCE [LARGE SCALE GENOMIC DNA]</scope>
    <source>
        <strain evidence="1">CgM1</strain>
    </source>
</reference>